<dbReference type="Pfam" id="PF00078">
    <property type="entry name" value="RVT_1"/>
    <property type="match status" value="1"/>
</dbReference>
<feature type="domain" description="Reverse transcriptase" evidence="2">
    <location>
        <begin position="119"/>
        <end position="246"/>
    </location>
</feature>
<dbReference type="PROSITE" id="PS50878">
    <property type="entry name" value="RT_POL"/>
    <property type="match status" value="1"/>
</dbReference>
<evidence type="ECO:0000313" key="4">
    <source>
        <dbReference type="Proteomes" id="UP001085076"/>
    </source>
</evidence>
<dbReference type="CDD" id="cd01650">
    <property type="entry name" value="RT_nLTR_like"/>
    <property type="match status" value="1"/>
</dbReference>
<reference evidence="3" key="1">
    <citation type="submission" date="2021-03" db="EMBL/GenBank/DDBJ databases">
        <authorList>
            <person name="Li Z."/>
            <person name="Yang C."/>
        </authorList>
    </citation>
    <scope>NUCLEOTIDE SEQUENCE</scope>
    <source>
        <strain evidence="3">Dzin_1.0</strain>
        <tissue evidence="3">Leaf</tissue>
    </source>
</reference>
<dbReference type="EMBL" id="JAGGNH010000006">
    <property type="protein sequence ID" value="KAJ0970218.1"/>
    <property type="molecule type" value="Genomic_DNA"/>
</dbReference>
<dbReference type="SUPFAM" id="SSF56672">
    <property type="entry name" value="DNA/RNA polymerases"/>
    <property type="match status" value="1"/>
</dbReference>
<evidence type="ECO:0000313" key="3">
    <source>
        <dbReference type="EMBL" id="KAJ0970218.1"/>
    </source>
</evidence>
<sequence>MTKNHRNHNRITQLKNPDGTLLSEPEQIEECFISHYSRLWQNDSTTPLQLIIDCLPDDLPKISAYDRDSLIKPVTKYEIFQTVKALPSGKAPGPNGINSEFLRAFWPKIGKELTNAIQYFFESGSLPSSWNQTHICLVPKKDNPICANDYRPISLCNINYKVIAKIMANRLRNVLPDLIGREQSAFIAGRSIFDNILLAQELSHSLEHDTSSHPMMLIKLDMEKAYDIIRWDVVTAVLTKMSFPNE</sequence>
<accession>A0A9D5HBL5</accession>
<dbReference type="AlphaFoldDB" id="A0A9D5HBL5"/>
<name>A0A9D5HBL5_9LILI</name>
<dbReference type="OrthoDB" id="785525at2759"/>
<comment type="caution">
    <text evidence="3">The sequence shown here is derived from an EMBL/GenBank/DDBJ whole genome shotgun (WGS) entry which is preliminary data.</text>
</comment>
<dbReference type="InterPro" id="IPR043502">
    <property type="entry name" value="DNA/RNA_pol_sf"/>
</dbReference>
<dbReference type="Proteomes" id="UP001085076">
    <property type="component" value="Miscellaneous, Linkage group lg06"/>
</dbReference>
<protein>
    <recommendedName>
        <fullName evidence="2">Reverse transcriptase domain-containing protein</fullName>
    </recommendedName>
</protein>
<keyword evidence="4" id="KW-1185">Reference proteome</keyword>
<evidence type="ECO:0000259" key="2">
    <source>
        <dbReference type="PROSITE" id="PS50878"/>
    </source>
</evidence>
<evidence type="ECO:0000256" key="1">
    <source>
        <dbReference type="SAM" id="MobiDB-lite"/>
    </source>
</evidence>
<dbReference type="InterPro" id="IPR000477">
    <property type="entry name" value="RT_dom"/>
</dbReference>
<feature type="region of interest" description="Disordered" evidence="1">
    <location>
        <begin position="1"/>
        <end position="20"/>
    </location>
</feature>
<reference evidence="3" key="2">
    <citation type="journal article" date="2022" name="Hortic Res">
        <title>The genome of Dioscorea zingiberensis sheds light on the biosynthesis, origin and evolution of the medicinally important diosgenin saponins.</title>
        <authorList>
            <person name="Li Y."/>
            <person name="Tan C."/>
            <person name="Li Z."/>
            <person name="Guo J."/>
            <person name="Li S."/>
            <person name="Chen X."/>
            <person name="Wang C."/>
            <person name="Dai X."/>
            <person name="Yang H."/>
            <person name="Song W."/>
            <person name="Hou L."/>
            <person name="Xu J."/>
            <person name="Tong Z."/>
            <person name="Xu A."/>
            <person name="Yuan X."/>
            <person name="Wang W."/>
            <person name="Yang Q."/>
            <person name="Chen L."/>
            <person name="Sun Z."/>
            <person name="Wang K."/>
            <person name="Pan B."/>
            <person name="Chen J."/>
            <person name="Bao Y."/>
            <person name="Liu F."/>
            <person name="Qi X."/>
            <person name="Gang D.R."/>
            <person name="Wen J."/>
            <person name="Li J."/>
        </authorList>
    </citation>
    <scope>NUCLEOTIDE SEQUENCE</scope>
    <source>
        <strain evidence="3">Dzin_1.0</strain>
    </source>
</reference>
<gene>
    <name evidence="3" type="ORF">J5N97_023095</name>
</gene>
<dbReference type="PANTHER" id="PTHR19446">
    <property type="entry name" value="REVERSE TRANSCRIPTASES"/>
    <property type="match status" value="1"/>
</dbReference>
<proteinExistence type="predicted"/>
<organism evidence="3 4">
    <name type="scientific">Dioscorea zingiberensis</name>
    <dbReference type="NCBI Taxonomy" id="325984"/>
    <lineage>
        <taxon>Eukaryota</taxon>
        <taxon>Viridiplantae</taxon>
        <taxon>Streptophyta</taxon>
        <taxon>Embryophyta</taxon>
        <taxon>Tracheophyta</taxon>
        <taxon>Spermatophyta</taxon>
        <taxon>Magnoliopsida</taxon>
        <taxon>Liliopsida</taxon>
        <taxon>Dioscoreales</taxon>
        <taxon>Dioscoreaceae</taxon>
        <taxon>Dioscorea</taxon>
    </lineage>
</organism>